<dbReference type="AlphaFoldDB" id="A0A0G3HGW6"/>
<organism evidence="5 6">
    <name type="scientific">Corynebacterium uterequi</name>
    <dbReference type="NCBI Taxonomy" id="1072256"/>
    <lineage>
        <taxon>Bacteria</taxon>
        <taxon>Bacillati</taxon>
        <taxon>Actinomycetota</taxon>
        <taxon>Actinomycetes</taxon>
        <taxon>Mycobacteriales</taxon>
        <taxon>Corynebacteriaceae</taxon>
        <taxon>Corynebacterium</taxon>
    </lineage>
</organism>
<protein>
    <submittedName>
        <fullName evidence="5">Bacterial extracellular solute-binding protein</fullName>
    </submittedName>
</protein>
<dbReference type="Proteomes" id="UP000035548">
    <property type="component" value="Chromosome"/>
</dbReference>
<evidence type="ECO:0000313" key="5">
    <source>
        <dbReference type="EMBL" id="AKK10387.1"/>
    </source>
</evidence>
<reference evidence="6" key="2">
    <citation type="submission" date="2015-05" db="EMBL/GenBank/DDBJ databases">
        <title>Complete genome sequence of Corynebacterium uterequi DSM 45634, isolated from the uterus of a maiden mare.</title>
        <authorList>
            <person name="Ruckert C."/>
            <person name="Albersmeier A."/>
            <person name="Winkler A."/>
            <person name="Tauch A."/>
        </authorList>
    </citation>
    <scope>NUCLEOTIDE SEQUENCE [LARGE SCALE GENOMIC DNA]</scope>
    <source>
        <strain evidence="6">DSM 45634</strain>
    </source>
</reference>
<sequence>MTAYLAEVVTNPNFVNDADGAGLGGLANGTVDVVFSGAWDAKAAQEALGDKFGVAALPTFTLGGEQLQMQSFSGSKAIAYNPNTKNPRIAAEFAQFLASQDSQLIHYEKNGVIPADQRLAKDAAISADPVAVALLSTIDNASITQPTVPAMSLFWEPTDNFGKALTTGDVTPDNAAEKTEAWQKALNQ</sequence>
<gene>
    <name evidence="5" type="primary">malE</name>
    <name evidence="5" type="ORF">CUTER_01855</name>
</gene>
<evidence type="ECO:0000313" key="6">
    <source>
        <dbReference type="Proteomes" id="UP000035548"/>
    </source>
</evidence>
<dbReference type="InterPro" id="IPR006059">
    <property type="entry name" value="SBP"/>
</dbReference>
<reference evidence="5 6" key="1">
    <citation type="journal article" date="2015" name="Genome Announc.">
        <title>Virulence Factor Genes Detected in the Complete Genome Sequence of Corynebacterium uterequi DSM 45634, Isolated from the Uterus of a Maiden Mare.</title>
        <authorList>
            <person name="Ruckert C."/>
            <person name="Kriete M."/>
            <person name="Jaenicke S."/>
            <person name="Winkler A."/>
            <person name="Tauch A."/>
        </authorList>
    </citation>
    <scope>NUCLEOTIDE SEQUENCE [LARGE SCALE GENOMIC DNA]</scope>
    <source>
        <strain evidence="5 6">DSM 45634</strain>
    </source>
</reference>
<dbReference type="PANTHER" id="PTHR30061:SF50">
    <property type="entry name" value="MALTOSE_MALTODEXTRIN-BINDING PERIPLASMIC PROTEIN"/>
    <property type="match status" value="1"/>
</dbReference>
<dbReference type="PATRIC" id="fig|1072256.5.peg.361"/>
<dbReference type="Pfam" id="PF13416">
    <property type="entry name" value="SBP_bac_8"/>
    <property type="match status" value="1"/>
</dbReference>
<evidence type="ECO:0000256" key="3">
    <source>
        <dbReference type="ARBA" id="ARBA00022729"/>
    </source>
</evidence>
<comment type="similarity">
    <text evidence="1">Belongs to the bacterial solute-binding protein 1 family.</text>
</comment>
<accession>A0A0G3HGW6</accession>
<dbReference type="SUPFAM" id="SSF53850">
    <property type="entry name" value="Periplasmic binding protein-like II"/>
    <property type="match status" value="1"/>
</dbReference>
<proteinExistence type="inferred from homology"/>
<name>A0A0G3HGW6_9CORY</name>
<dbReference type="EMBL" id="CP011546">
    <property type="protein sequence ID" value="AKK10387.1"/>
    <property type="molecule type" value="Genomic_DNA"/>
</dbReference>
<dbReference type="Gene3D" id="3.40.190.10">
    <property type="entry name" value="Periplasmic binding protein-like II"/>
    <property type="match status" value="2"/>
</dbReference>
<evidence type="ECO:0000256" key="1">
    <source>
        <dbReference type="ARBA" id="ARBA00008520"/>
    </source>
</evidence>
<dbReference type="KEGG" id="cut:CUTER_01855"/>
<keyword evidence="3" id="KW-0732">Signal</keyword>
<dbReference type="GO" id="GO:0055052">
    <property type="term" value="C:ATP-binding cassette (ABC) transporter complex, substrate-binding subunit-containing"/>
    <property type="evidence" value="ECO:0007669"/>
    <property type="project" value="TreeGrafter"/>
</dbReference>
<dbReference type="GO" id="GO:0015768">
    <property type="term" value="P:maltose transport"/>
    <property type="evidence" value="ECO:0007669"/>
    <property type="project" value="TreeGrafter"/>
</dbReference>
<dbReference type="GO" id="GO:1901982">
    <property type="term" value="F:maltose binding"/>
    <property type="evidence" value="ECO:0007669"/>
    <property type="project" value="TreeGrafter"/>
</dbReference>
<dbReference type="PANTHER" id="PTHR30061">
    <property type="entry name" value="MALTOSE-BINDING PERIPLASMIC PROTEIN"/>
    <property type="match status" value="1"/>
</dbReference>
<evidence type="ECO:0000256" key="4">
    <source>
        <dbReference type="SAM" id="MobiDB-lite"/>
    </source>
</evidence>
<keyword evidence="2" id="KW-0813">Transport</keyword>
<evidence type="ECO:0000256" key="2">
    <source>
        <dbReference type="ARBA" id="ARBA00022448"/>
    </source>
</evidence>
<dbReference type="STRING" id="1072256.CUTER_01855"/>
<feature type="region of interest" description="Disordered" evidence="4">
    <location>
        <begin position="165"/>
        <end position="188"/>
    </location>
</feature>
<dbReference type="GO" id="GO:0042956">
    <property type="term" value="P:maltodextrin transmembrane transport"/>
    <property type="evidence" value="ECO:0007669"/>
    <property type="project" value="TreeGrafter"/>
</dbReference>
<keyword evidence="6" id="KW-1185">Reference proteome</keyword>